<dbReference type="EMBL" id="AHYR01000006">
    <property type="protein sequence ID" value="EOT40760.1"/>
    <property type="molecule type" value="Genomic_DNA"/>
</dbReference>
<dbReference type="eggNOG" id="ENOG50347NJ">
    <property type="taxonomic scope" value="Bacteria"/>
</dbReference>
<evidence type="ECO:0000256" key="1">
    <source>
        <dbReference type="SAM" id="Phobius"/>
    </source>
</evidence>
<keyword evidence="3" id="KW-1185">Reference proteome</keyword>
<dbReference type="HOGENOM" id="CLU_656792_0_0_9"/>
<feature type="transmembrane region" description="Helical" evidence="1">
    <location>
        <begin position="137"/>
        <end position="158"/>
    </location>
</feature>
<accession>S0KIJ3</accession>
<name>S0KIJ3_9ENTE</name>
<proteinExistence type="predicted"/>
<dbReference type="OrthoDB" id="2339918at2"/>
<keyword evidence="1" id="KW-0812">Transmembrane</keyword>
<feature type="transmembrane region" description="Helical" evidence="1">
    <location>
        <begin position="41"/>
        <end position="59"/>
    </location>
</feature>
<dbReference type="Proteomes" id="UP000014127">
    <property type="component" value="Unassembled WGS sequence"/>
</dbReference>
<sequence length="430" mass="51421">MYKKILQWLFIIGVTIFLILKIDLVIDFIITANLNLTQDNFWGLCALYFIEIMFVLIIYDSLMVVIYPRISSGIVAFCRFGIRTERIKLTQFLIRLDYNMSRIYSFLRLGWVRYASSDLSPVWIGISKLTLFQKIVGFVRIVISFPMLISIILTLFSLNRINIDWMYSQFEHFWDFLKRAVSIEINLGDIFSKLPAIVALFTIIPVFFFFYFYSQKREVRKIIDKQNKDSFEIIVVKHNELSKLISKSIYSISENLDYVINCQSLVINLVLSKKVKNFYNLEERHYRQIDSVDKYLFKEIPEFEKIAELLSELTSEDLVFFTRRFYKERYDMRQLYYDFYRFKTPDALNNLFLTKYGIENKISNTTEVRHDCSKEDLNRYRSEEENTLSSNIYDALEMIYALKRYNDSLKRYLHSSSVEKTLMKILIKEN</sequence>
<dbReference type="AlphaFoldDB" id="S0KIJ3"/>
<reference evidence="2 3" key="1">
    <citation type="submission" date="2013-03" db="EMBL/GenBank/DDBJ databases">
        <title>The Genome Sequence of Enterococcus dispar ATCC_51266 (Illumina only assembly).</title>
        <authorList>
            <consortium name="The Broad Institute Genomics Platform"/>
            <consortium name="The Broad Institute Genome Sequencing Center for Infectious Disease"/>
            <person name="Earl A."/>
            <person name="Russ C."/>
            <person name="Gilmore M."/>
            <person name="Surin D."/>
            <person name="Walker B."/>
            <person name="Young S."/>
            <person name="Zeng Q."/>
            <person name="Gargeya S."/>
            <person name="Fitzgerald M."/>
            <person name="Haas B."/>
            <person name="Abouelleil A."/>
            <person name="Allen A.W."/>
            <person name="Alvarado L."/>
            <person name="Arachchi H.M."/>
            <person name="Berlin A.M."/>
            <person name="Chapman S.B."/>
            <person name="Gainer-Dewar J."/>
            <person name="Goldberg J."/>
            <person name="Griggs A."/>
            <person name="Gujja S."/>
            <person name="Hansen M."/>
            <person name="Howarth C."/>
            <person name="Imamovic A."/>
            <person name="Ireland A."/>
            <person name="Larimer J."/>
            <person name="McCowan C."/>
            <person name="Murphy C."/>
            <person name="Pearson M."/>
            <person name="Poon T.W."/>
            <person name="Priest M."/>
            <person name="Roberts A."/>
            <person name="Saif S."/>
            <person name="Shea T."/>
            <person name="Sisk P."/>
            <person name="Sykes S."/>
            <person name="Wortman J."/>
            <person name="Nusbaum C."/>
            <person name="Birren B."/>
        </authorList>
    </citation>
    <scope>NUCLEOTIDE SEQUENCE [LARGE SCALE GENOMIC DNA]</scope>
    <source>
        <strain evidence="2 3">ATCC 51266</strain>
    </source>
</reference>
<protein>
    <submittedName>
        <fullName evidence="2">Uncharacterized protein</fullName>
    </submittedName>
</protein>
<evidence type="ECO:0000313" key="2">
    <source>
        <dbReference type="EMBL" id="EOT40760.1"/>
    </source>
</evidence>
<feature type="transmembrane region" description="Helical" evidence="1">
    <location>
        <begin position="194"/>
        <end position="213"/>
    </location>
</feature>
<keyword evidence="1" id="KW-1133">Transmembrane helix</keyword>
<keyword evidence="1" id="KW-0472">Membrane</keyword>
<dbReference type="RefSeq" id="WP_016172841.1">
    <property type="nucleotide sequence ID" value="NZ_ASWK01000001.1"/>
</dbReference>
<feature type="transmembrane region" description="Helical" evidence="1">
    <location>
        <begin position="6"/>
        <end position="29"/>
    </location>
</feature>
<organism evidence="2 3">
    <name type="scientific">Enterococcus dispar ATCC 51266</name>
    <dbReference type="NCBI Taxonomy" id="1139219"/>
    <lineage>
        <taxon>Bacteria</taxon>
        <taxon>Bacillati</taxon>
        <taxon>Bacillota</taxon>
        <taxon>Bacilli</taxon>
        <taxon>Lactobacillales</taxon>
        <taxon>Enterococcaceae</taxon>
        <taxon>Enterococcus</taxon>
    </lineage>
</organism>
<comment type="caution">
    <text evidence="2">The sequence shown here is derived from an EMBL/GenBank/DDBJ whole genome shotgun (WGS) entry which is preliminary data.</text>
</comment>
<dbReference type="PATRIC" id="fig|1139219.3.peg.1634"/>
<gene>
    <name evidence="2" type="ORF">OMK_01675</name>
</gene>
<evidence type="ECO:0000313" key="3">
    <source>
        <dbReference type="Proteomes" id="UP000014127"/>
    </source>
</evidence>